<dbReference type="Gene3D" id="3.40.50.720">
    <property type="entry name" value="NAD(P)-binding Rossmann-like Domain"/>
    <property type="match status" value="1"/>
</dbReference>
<comment type="caution">
    <text evidence="2">The sequence shown here is derived from an EMBL/GenBank/DDBJ whole genome shotgun (WGS) entry which is preliminary data.</text>
</comment>
<dbReference type="InterPro" id="IPR036291">
    <property type="entry name" value="NAD(P)-bd_dom_sf"/>
</dbReference>
<dbReference type="InterPro" id="IPR005097">
    <property type="entry name" value="Sacchrp_dh_NADP-bd"/>
</dbReference>
<evidence type="ECO:0000313" key="2">
    <source>
        <dbReference type="EMBL" id="KKI99700.1"/>
    </source>
</evidence>
<name>A0A0M2PT45_PROHO</name>
<dbReference type="OrthoDB" id="528778at2"/>
<accession>A0A0M2PT45</accession>
<gene>
    <name evidence="2" type="ORF">PROH_07390</name>
</gene>
<evidence type="ECO:0000313" key="3">
    <source>
        <dbReference type="Proteomes" id="UP000034681"/>
    </source>
</evidence>
<dbReference type="STRING" id="317619.GCA_000332315_00216"/>
<dbReference type="Proteomes" id="UP000034681">
    <property type="component" value="Unassembled WGS sequence"/>
</dbReference>
<organism evidence="2 3">
    <name type="scientific">Prochlorothrix hollandica PCC 9006 = CALU 1027</name>
    <dbReference type="NCBI Taxonomy" id="317619"/>
    <lineage>
        <taxon>Bacteria</taxon>
        <taxon>Bacillati</taxon>
        <taxon>Cyanobacteriota</taxon>
        <taxon>Cyanophyceae</taxon>
        <taxon>Prochlorotrichales</taxon>
        <taxon>Prochlorotrichaceae</taxon>
        <taxon>Prochlorothrix</taxon>
    </lineage>
</organism>
<dbReference type="AlphaFoldDB" id="A0A0M2PT45"/>
<dbReference type="EMBL" id="AJTX02000004">
    <property type="protein sequence ID" value="KKI99700.1"/>
    <property type="molecule type" value="Genomic_DNA"/>
</dbReference>
<dbReference type="PANTHER" id="PTHR43796:SF2">
    <property type="entry name" value="CARBOXYNORSPERMIDINE SYNTHASE"/>
    <property type="match status" value="1"/>
</dbReference>
<dbReference type="PANTHER" id="PTHR43796">
    <property type="entry name" value="CARBOXYNORSPERMIDINE SYNTHASE"/>
    <property type="match status" value="1"/>
</dbReference>
<dbReference type="Pfam" id="PF03435">
    <property type="entry name" value="Sacchrp_dh_NADP"/>
    <property type="match status" value="1"/>
</dbReference>
<dbReference type="SUPFAM" id="SSF51735">
    <property type="entry name" value="NAD(P)-binding Rossmann-fold domains"/>
    <property type="match status" value="1"/>
</dbReference>
<proteinExistence type="predicted"/>
<sequence>MPRVIILGGMGKIGRSIAADLLAHTNAHIMLTGRTALRGDRQQSPLGSRSRFLCLDLAETDRLTALVDSVDLVIHCAGPFDYRDQRVLQTCLDRRVSYLDVSDNPRFVQQCLALGDRAKAAGITAVVSTGIFPGISNSMVRLGIETLDQAEAVQLNYVVAGSGGAGPTVMRTTFLEIAHPFSGWVQGQWQSIQPYSAPEGVVFPEPYGTAQVYWFSTSEAVTLPQSFPPLHTVITKFGSLPGFYNTLTGLMARLPSGLLQKPWVVETLAALSYQMTQVTDPLTGVGVAMVVQVQGQRCGRSATTTVSFAHPQMIQAVGAGTGSIAQLLLGGQWQKPGVWPVEQALPSDLFQKALAQRNLNVTVRST</sequence>
<feature type="domain" description="Saccharopine dehydrogenase NADP binding" evidence="1">
    <location>
        <begin position="4"/>
        <end position="126"/>
    </location>
</feature>
<reference evidence="2" key="1">
    <citation type="submission" date="2012-04" db="EMBL/GenBank/DDBJ databases">
        <authorList>
            <person name="Borisov I.G."/>
            <person name="Ivanikova N.V."/>
            <person name="Pinevich A.V."/>
        </authorList>
    </citation>
    <scope>NUCLEOTIDE SEQUENCE</scope>
    <source>
        <strain evidence="2">CALU 1027</strain>
    </source>
</reference>
<protein>
    <submittedName>
        <fullName evidence="2">Saccharopine dehydrogenase</fullName>
    </submittedName>
</protein>
<evidence type="ECO:0000259" key="1">
    <source>
        <dbReference type="Pfam" id="PF03435"/>
    </source>
</evidence>
<dbReference type="Gene3D" id="3.30.360.10">
    <property type="entry name" value="Dihydrodipicolinate Reductase, domain 2"/>
    <property type="match status" value="1"/>
</dbReference>
<dbReference type="RefSeq" id="WP_044076176.1">
    <property type="nucleotide sequence ID" value="NZ_KB235933.1"/>
</dbReference>
<keyword evidence="3" id="KW-1185">Reference proteome</keyword>
<dbReference type="eggNOG" id="COG1748">
    <property type="taxonomic scope" value="Bacteria"/>
</dbReference>